<feature type="repeat" description="WD" evidence="3">
    <location>
        <begin position="17"/>
        <end position="58"/>
    </location>
</feature>
<protein>
    <recommendedName>
        <fullName evidence="7">Anaphase-promoting complex subunit 4 WD40 domain-containing protein</fullName>
    </recommendedName>
</protein>
<dbReference type="STRING" id="905079.L1J7K6"/>
<reference evidence="5" key="3">
    <citation type="submission" date="2016-03" db="UniProtKB">
        <authorList>
            <consortium name="EnsemblProtists"/>
        </authorList>
    </citation>
    <scope>IDENTIFICATION</scope>
</reference>
<feature type="repeat" description="WD" evidence="3">
    <location>
        <begin position="313"/>
        <end position="354"/>
    </location>
</feature>
<organism evidence="4">
    <name type="scientific">Guillardia theta (strain CCMP2712)</name>
    <name type="common">Cryptophyte</name>
    <dbReference type="NCBI Taxonomy" id="905079"/>
    <lineage>
        <taxon>Eukaryota</taxon>
        <taxon>Cryptophyceae</taxon>
        <taxon>Pyrenomonadales</taxon>
        <taxon>Geminigeraceae</taxon>
        <taxon>Guillardia</taxon>
    </lineage>
</organism>
<dbReference type="PANTHER" id="PTHR19848:SF8">
    <property type="entry name" value="F-BOX AND WD REPEAT DOMAIN CONTAINING 7"/>
    <property type="match status" value="1"/>
</dbReference>
<keyword evidence="2" id="KW-0677">Repeat</keyword>
<dbReference type="SMART" id="SM00320">
    <property type="entry name" value="WD40"/>
    <property type="match status" value="11"/>
</dbReference>
<sequence>MQALNKPISISPLSSVLVGSRSVIRCSHISDDGSVIVNGSDSGDLYIWDSETSESVMSFQAHKSVVNAVRFLSSSSRILSAASDNTAKIWDEPTTSCIATYKGHSSPVLSLAVSPDEKTFASGAEDMQIHLWNEEATTLHVLKGHEGPVRACDFSPDGLRLASASLDKTCKVWDLESKSEINENPVWIQSMALSPSGTYGVSSSEDGKLCLWDTNKAEMVMRCDCAHVCRVACFPPHSDDVFVAACDDGVIRVFKIPEMLSSGSGSCSMEIGYHDLCIRALKFARDGKRFITGSLDHLAKVWSLDSISQEMSLQGHEGSVLDAEVSPSMNLYVTSSTDKTVRVWNAKSGKEQWQGKHGAYVYACGFSPDNKRAISVSGDRTVRVWTAKKGECLHILKAKSALLTCAISEAGFLLCSGYEGAMHMWDMKAYEAPPLDLVGHDAEIRSLQLSRFGSYALSASNDGSVRIFDCRSGQPLGALPWPFAFTSMSSVVDQERAICMCGDSEGNVLIVRIHGVHDILHRHISHGDSLLSKK</sequence>
<evidence type="ECO:0000313" key="5">
    <source>
        <dbReference type="EnsemblProtists" id="EKX44511"/>
    </source>
</evidence>
<feature type="repeat" description="WD" evidence="3">
    <location>
        <begin position="437"/>
        <end position="478"/>
    </location>
</feature>
<evidence type="ECO:0000313" key="4">
    <source>
        <dbReference type="EMBL" id="EKX44511.1"/>
    </source>
</evidence>
<keyword evidence="6" id="KW-1185">Reference proteome</keyword>
<evidence type="ECO:0000256" key="1">
    <source>
        <dbReference type="ARBA" id="ARBA00022574"/>
    </source>
</evidence>
<accession>L1J7K6</accession>
<evidence type="ECO:0000256" key="2">
    <source>
        <dbReference type="ARBA" id="ARBA00022737"/>
    </source>
</evidence>
<feature type="repeat" description="WD" evidence="3">
    <location>
        <begin position="101"/>
        <end position="133"/>
    </location>
</feature>
<dbReference type="InterPro" id="IPR020472">
    <property type="entry name" value="WD40_PAC1"/>
</dbReference>
<dbReference type="KEGG" id="gtt:GUITHDRAFT_87425"/>
<feature type="repeat" description="WD" evidence="3">
    <location>
        <begin position="142"/>
        <end position="183"/>
    </location>
</feature>
<dbReference type="CDD" id="cd00200">
    <property type="entry name" value="WD40"/>
    <property type="match status" value="1"/>
</dbReference>
<evidence type="ECO:0000256" key="3">
    <source>
        <dbReference type="PROSITE-ProRule" id="PRU00221"/>
    </source>
</evidence>
<feature type="repeat" description="WD" evidence="3">
    <location>
        <begin position="271"/>
        <end position="312"/>
    </location>
</feature>
<gene>
    <name evidence="4" type="ORF">GUITHDRAFT_87425</name>
</gene>
<dbReference type="InterPro" id="IPR036322">
    <property type="entry name" value="WD40_repeat_dom_sf"/>
</dbReference>
<feature type="repeat" description="WD" evidence="3">
    <location>
        <begin position="181"/>
        <end position="222"/>
    </location>
</feature>
<dbReference type="InterPro" id="IPR001680">
    <property type="entry name" value="WD40_rpt"/>
</dbReference>
<evidence type="ECO:0000313" key="6">
    <source>
        <dbReference type="Proteomes" id="UP000011087"/>
    </source>
</evidence>
<dbReference type="GO" id="GO:0005730">
    <property type="term" value="C:nucleolus"/>
    <property type="evidence" value="ECO:0007669"/>
    <property type="project" value="UniProtKB-SubCell"/>
</dbReference>
<feature type="repeat" description="WD" evidence="3">
    <location>
        <begin position="354"/>
        <end position="395"/>
    </location>
</feature>
<dbReference type="PROSITE" id="PS50082">
    <property type="entry name" value="WD_REPEATS_2"/>
    <property type="match status" value="9"/>
</dbReference>
<dbReference type="RefSeq" id="XP_005831491.1">
    <property type="nucleotide sequence ID" value="XM_005831434.1"/>
</dbReference>
<dbReference type="PROSITE" id="PS00678">
    <property type="entry name" value="WD_REPEATS_1"/>
    <property type="match status" value="1"/>
</dbReference>
<dbReference type="InterPro" id="IPR019775">
    <property type="entry name" value="WD40_repeat_CS"/>
</dbReference>
<dbReference type="PROSITE" id="PS50294">
    <property type="entry name" value="WD_REPEATS_REGION"/>
    <property type="match status" value="7"/>
</dbReference>
<feature type="repeat" description="WD" evidence="3">
    <location>
        <begin position="59"/>
        <end position="100"/>
    </location>
</feature>
<dbReference type="PROSITE" id="PS50231">
    <property type="entry name" value="RICIN_B_LECTIN"/>
    <property type="match status" value="1"/>
</dbReference>
<evidence type="ECO:0008006" key="7">
    <source>
        <dbReference type="Google" id="ProtNLM"/>
    </source>
</evidence>
<proteinExistence type="predicted"/>
<dbReference type="InterPro" id="IPR015943">
    <property type="entry name" value="WD40/YVTN_repeat-like_dom_sf"/>
</dbReference>
<dbReference type="OrthoDB" id="1932312at2759"/>
<dbReference type="eggNOG" id="KOG0266">
    <property type="taxonomic scope" value="Eukaryota"/>
</dbReference>
<reference evidence="6" key="2">
    <citation type="submission" date="2012-11" db="EMBL/GenBank/DDBJ databases">
        <authorList>
            <person name="Kuo A."/>
            <person name="Curtis B.A."/>
            <person name="Tanifuji G."/>
            <person name="Burki F."/>
            <person name="Gruber A."/>
            <person name="Irimia M."/>
            <person name="Maruyama S."/>
            <person name="Arias M.C."/>
            <person name="Ball S.G."/>
            <person name="Gile G.H."/>
            <person name="Hirakawa Y."/>
            <person name="Hopkins J.F."/>
            <person name="Rensing S.A."/>
            <person name="Schmutz J."/>
            <person name="Symeonidi A."/>
            <person name="Elias M."/>
            <person name="Eveleigh R.J."/>
            <person name="Herman E.K."/>
            <person name="Klute M.J."/>
            <person name="Nakayama T."/>
            <person name="Obornik M."/>
            <person name="Reyes-Prieto A."/>
            <person name="Armbrust E.V."/>
            <person name="Aves S.J."/>
            <person name="Beiko R.G."/>
            <person name="Coutinho P."/>
            <person name="Dacks J.B."/>
            <person name="Durnford D.G."/>
            <person name="Fast N.M."/>
            <person name="Green B.R."/>
            <person name="Grisdale C."/>
            <person name="Hempe F."/>
            <person name="Henrissat B."/>
            <person name="Hoppner M.P."/>
            <person name="Ishida K.-I."/>
            <person name="Kim E."/>
            <person name="Koreny L."/>
            <person name="Kroth P.G."/>
            <person name="Liu Y."/>
            <person name="Malik S.-B."/>
            <person name="Maier U.G."/>
            <person name="McRose D."/>
            <person name="Mock T."/>
            <person name="Neilson J.A."/>
            <person name="Onodera N.T."/>
            <person name="Poole A.M."/>
            <person name="Pritham E.J."/>
            <person name="Richards T.A."/>
            <person name="Rocap G."/>
            <person name="Roy S.W."/>
            <person name="Sarai C."/>
            <person name="Schaack S."/>
            <person name="Shirato S."/>
            <person name="Slamovits C.H."/>
            <person name="Spencer D.F."/>
            <person name="Suzuki S."/>
            <person name="Worden A.Z."/>
            <person name="Zauner S."/>
            <person name="Barry K."/>
            <person name="Bell C."/>
            <person name="Bharti A.K."/>
            <person name="Crow J.A."/>
            <person name="Grimwood J."/>
            <person name="Kramer R."/>
            <person name="Lindquist E."/>
            <person name="Lucas S."/>
            <person name="Salamov A."/>
            <person name="McFadden G.I."/>
            <person name="Lane C.E."/>
            <person name="Keeling P.J."/>
            <person name="Gray M.W."/>
            <person name="Grigoriev I.V."/>
            <person name="Archibald J.M."/>
        </authorList>
    </citation>
    <scope>NUCLEOTIDE SEQUENCE</scope>
    <source>
        <strain evidence="6">CCMP2712</strain>
    </source>
</reference>
<dbReference type="Proteomes" id="UP000011087">
    <property type="component" value="Unassembled WGS sequence"/>
</dbReference>
<dbReference type="HOGENOM" id="CLU_436723_0_0_1"/>
<dbReference type="GeneID" id="17301075"/>
<dbReference type="PaxDb" id="55529-EKX44511"/>
<dbReference type="Gene3D" id="2.130.10.10">
    <property type="entry name" value="YVTN repeat-like/Quinoprotein amine dehydrogenase"/>
    <property type="match status" value="3"/>
</dbReference>
<dbReference type="EMBL" id="JH993004">
    <property type="protein sequence ID" value="EKX44511.1"/>
    <property type="molecule type" value="Genomic_DNA"/>
</dbReference>
<dbReference type="AlphaFoldDB" id="L1J7K6"/>
<dbReference type="Pfam" id="PF00400">
    <property type="entry name" value="WD40"/>
    <property type="match status" value="9"/>
</dbReference>
<dbReference type="eggNOG" id="KOG0277">
    <property type="taxonomic scope" value="Eukaryota"/>
</dbReference>
<name>L1J7K6_GUITC</name>
<dbReference type="GO" id="GO:0000027">
    <property type="term" value="P:ribosomal large subunit assembly"/>
    <property type="evidence" value="ECO:0007669"/>
    <property type="project" value="TreeGrafter"/>
</dbReference>
<keyword evidence="1 3" id="KW-0853">WD repeat</keyword>
<dbReference type="SUPFAM" id="SSF50978">
    <property type="entry name" value="WD40 repeat-like"/>
    <property type="match status" value="2"/>
</dbReference>
<reference evidence="4 6" key="1">
    <citation type="journal article" date="2012" name="Nature">
        <title>Algal genomes reveal evolutionary mosaicism and the fate of nucleomorphs.</title>
        <authorList>
            <consortium name="DOE Joint Genome Institute"/>
            <person name="Curtis B.A."/>
            <person name="Tanifuji G."/>
            <person name="Burki F."/>
            <person name="Gruber A."/>
            <person name="Irimia M."/>
            <person name="Maruyama S."/>
            <person name="Arias M.C."/>
            <person name="Ball S.G."/>
            <person name="Gile G.H."/>
            <person name="Hirakawa Y."/>
            <person name="Hopkins J.F."/>
            <person name="Kuo A."/>
            <person name="Rensing S.A."/>
            <person name="Schmutz J."/>
            <person name="Symeonidi A."/>
            <person name="Elias M."/>
            <person name="Eveleigh R.J."/>
            <person name="Herman E.K."/>
            <person name="Klute M.J."/>
            <person name="Nakayama T."/>
            <person name="Obornik M."/>
            <person name="Reyes-Prieto A."/>
            <person name="Armbrust E.V."/>
            <person name="Aves S.J."/>
            <person name="Beiko R.G."/>
            <person name="Coutinho P."/>
            <person name="Dacks J.B."/>
            <person name="Durnford D.G."/>
            <person name="Fast N.M."/>
            <person name="Green B.R."/>
            <person name="Grisdale C.J."/>
            <person name="Hempel F."/>
            <person name="Henrissat B."/>
            <person name="Hoppner M.P."/>
            <person name="Ishida K."/>
            <person name="Kim E."/>
            <person name="Koreny L."/>
            <person name="Kroth P.G."/>
            <person name="Liu Y."/>
            <person name="Malik S.B."/>
            <person name="Maier U.G."/>
            <person name="McRose D."/>
            <person name="Mock T."/>
            <person name="Neilson J.A."/>
            <person name="Onodera N.T."/>
            <person name="Poole A.M."/>
            <person name="Pritham E.J."/>
            <person name="Richards T.A."/>
            <person name="Rocap G."/>
            <person name="Roy S.W."/>
            <person name="Sarai C."/>
            <person name="Schaack S."/>
            <person name="Shirato S."/>
            <person name="Slamovits C.H."/>
            <person name="Spencer D.F."/>
            <person name="Suzuki S."/>
            <person name="Worden A.Z."/>
            <person name="Zauner S."/>
            <person name="Barry K."/>
            <person name="Bell C."/>
            <person name="Bharti A.K."/>
            <person name="Crow J.A."/>
            <person name="Grimwood J."/>
            <person name="Kramer R."/>
            <person name="Lindquist E."/>
            <person name="Lucas S."/>
            <person name="Salamov A."/>
            <person name="McFadden G.I."/>
            <person name="Lane C.E."/>
            <person name="Keeling P.J."/>
            <person name="Gray M.W."/>
            <person name="Grigoriev I.V."/>
            <person name="Archibald J.M."/>
        </authorList>
    </citation>
    <scope>NUCLEOTIDE SEQUENCE</scope>
    <source>
        <strain evidence="4 6">CCMP2712</strain>
    </source>
</reference>
<dbReference type="EnsemblProtists" id="EKX44511">
    <property type="protein sequence ID" value="EKX44511"/>
    <property type="gene ID" value="GUITHDRAFT_87425"/>
</dbReference>
<dbReference type="PRINTS" id="PR00320">
    <property type="entry name" value="GPROTEINBRPT"/>
</dbReference>
<dbReference type="PANTHER" id="PTHR19848">
    <property type="entry name" value="WD40 REPEAT PROTEIN"/>
    <property type="match status" value="1"/>
</dbReference>